<feature type="domain" description="Reverse transcriptase" evidence="1">
    <location>
        <begin position="193"/>
        <end position="429"/>
    </location>
</feature>
<protein>
    <recommendedName>
        <fullName evidence="1">Reverse transcriptase domain-containing protein</fullName>
    </recommendedName>
</protein>
<dbReference type="PANTHER" id="PTHR19446">
    <property type="entry name" value="REVERSE TRANSCRIPTASES"/>
    <property type="match status" value="1"/>
</dbReference>
<dbReference type="CDD" id="cd01650">
    <property type="entry name" value="RT_nLTR_like"/>
    <property type="match status" value="1"/>
</dbReference>
<evidence type="ECO:0000313" key="3">
    <source>
        <dbReference type="Proteomes" id="UP001292079"/>
    </source>
</evidence>
<proteinExistence type="predicted"/>
<dbReference type="Pfam" id="PF00078">
    <property type="entry name" value="RVT_1"/>
    <property type="match status" value="1"/>
</dbReference>
<accession>A0AAE1ZII8</accession>
<name>A0AAE1ZII8_SCHME</name>
<dbReference type="SUPFAM" id="SSF56672">
    <property type="entry name" value="DNA/RNA polymerases"/>
    <property type="match status" value="1"/>
</dbReference>
<reference evidence="2" key="1">
    <citation type="submission" date="2022-04" db="EMBL/GenBank/DDBJ databases">
        <authorList>
            <person name="Xu L."/>
            <person name="Lv Z."/>
        </authorList>
    </citation>
    <scope>NUCLEOTIDE SEQUENCE</scope>
    <source>
        <strain evidence="2">LV_2022a</strain>
    </source>
</reference>
<dbReference type="InterPro" id="IPR043502">
    <property type="entry name" value="DNA/RNA_pol_sf"/>
</dbReference>
<comment type="caution">
    <text evidence="2">The sequence shown here is derived from an EMBL/GenBank/DDBJ whole genome shotgun (WGS) entry which is preliminary data.</text>
</comment>
<evidence type="ECO:0000259" key="1">
    <source>
        <dbReference type="PROSITE" id="PS50878"/>
    </source>
</evidence>
<dbReference type="AlphaFoldDB" id="A0AAE1ZII8"/>
<keyword evidence="3" id="KW-1185">Reference proteome</keyword>
<dbReference type="Proteomes" id="UP001292079">
    <property type="component" value="Unassembled WGS sequence"/>
</dbReference>
<gene>
    <name evidence="2" type="ORF">MN116_000398</name>
</gene>
<evidence type="ECO:0000313" key="2">
    <source>
        <dbReference type="EMBL" id="KAK4474313.1"/>
    </source>
</evidence>
<reference evidence="2" key="2">
    <citation type="journal article" date="2023" name="Infect Dis Poverty">
        <title>Chromosome-scale genome of the human blood fluke Schistosoma mekongi and its implications for public health.</title>
        <authorList>
            <person name="Zhou M."/>
            <person name="Xu L."/>
            <person name="Xu D."/>
            <person name="Chen W."/>
            <person name="Khan J."/>
            <person name="Hu Y."/>
            <person name="Huang H."/>
            <person name="Wei H."/>
            <person name="Zhang Y."/>
            <person name="Chusongsang P."/>
            <person name="Tanasarnprasert K."/>
            <person name="Hu X."/>
            <person name="Limpanont Y."/>
            <person name="Lv Z."/>
        </authorList>
    </citation>
    <scope>NUCLEOTIDE SEQUENCE</scope>
    <source>
        <strain evidence="2">LV_2022a</strain>
    </source>
</reference>
<organism evidence="2 3">
    <name type="scientific">Schistosoma mekongi</name>
    <name type="common">Parasitic worm</name>
    <dbReference type="NCBI Taxonomy" id="38744"/>
    <lineage>
        <taxon>Eukaryota</taxon>
        <taxon>Metazoa</taxon>
        <taxon>Spiralia</taxon>
        <taxon>Lophotrochozoa</taxon>
        <taxon>Platyhelminthes</taxon>
        <taxon>Trematoda</taxon>
        <taxon>Digenea</taxon>
        <taxon>Strigeidida</taxon>
        <taxon>Schistosomatoidea</taxon>
        <taxon>Schistosomatidae</taxon>
        <taxon>Schistosoma</taxon>
    </lineage>
</organism>
<dbReference type="PROSITE" id="PS50878">
    <property type="entry name" value="RT_POL"/>
    <property type="match status" value="1"/>
</dbReference>
<dbReference type="EMBL" id="JALJAT010000001">
    <property type="protein sequence ID" value="KAK4474313.1"/>
    <property type="molecule type" value="Genomic_DNA"/>
</dbReference>
<sequence length="429" mass="48477">MISIKDLNQHVKNNQWISMASVDLIEARRLIPSGCEHVDERRVIRHKLTKSLRNDREQWWVTKAKEMEKAAAIGNTRQLFKLIKETGVKKSSVSETISEKDGTLISSQSRRLERWAEHFKEQFSWPSATLKLPTISRQPEWKVHLGPLTLIEVEKAIANPRRGKASVSDGLSLEVFKDGGPTLTTRLTDILTKFWELDIIPSDWCRSLIVSVYKKGSKSSCDNHKGISLTNIVSKILASIIIKRLTATRDLQIRENQAGFRPGRGFIGQITTIRQVLEHRHIFRRPTIVVFLDLKAAFDSVDCEVLRQCLSLKGLPQKNIKLAKALYSNTISRVRAYGELSSELVTSSGVRQGFPLSPFLFNFIVDILLEITLSSSDFSGIDLLPGDTLIDLEYADDIVLFDEDSDTMQNLLTVINSNASIFGMRFPPM</sequence>
<dbReference type="InterPro" id="IPR000477">
    <property type="entry name" value="RT_dom"/>
</dbReference>